<name>A0ABT2ULB3_9BACL</name>
<proteinExistence type="predicted"/>
<organism evidence="3 4">
    <name type="scientific">Paenibacillus baimaensis</name>
    <dbReference type="NCBI Taxonomy" id="2982185"/>
    <lineage>
        <taxon>Bacteria</taxon>
        <taxon>Bacillati</taxon>
        <taxon>Bacillota</taxon>
        <taxon>Bacilli</taxon>
        <taxon>Bacillales</taxon>
        <taxon>Paenibacillaceae</taxon>
        <taxon>Paenibacillus</taxon>
    </lineage>
</organism>
<comment type="caution">
    <text evidence="3">The sequence shown here is derived from an EMBL/GenBank/DDBJ whole genome shotgun (WGS) entry which is preliminary data.</text>
</comment>
<dbReference type="EMBL" id="JAOQIO010000094">
    <property type="protein sequence ID" value="MCU6795424.1"/>
    <property type="molecule type" value="Genomic_DNA"/>
</dbReference>
<keyword evidence="4" id="KW-1185">Reference proteome</keyword>
<dbReference type="Proteomes" id="UP001652445">
    <property type="component" value="Unassembled WGS sequence"/>
</dbReference>
<reference evidence="3 4" key="1">
    <citation type="submission" date="2022-09" db="EMBL/GenBank/DDBJ databases">
        <authorList>
            <person name="Han X.L."/>
            <person name="Wang Q."/>
            <person name="Lu T."/>
        </authorList>
    </citation>
    <scope>NUCLEOTIDE SEQUENCE [LARGE SCALE GENOMIC DNA]</scope>
    <source>
        <strain evidence="3 4">WQ 127069</strain>
    </source>
</reference>
<evidence type="ECO:0000256" key="2">
    <source>
        <dbReference type="SAM" id="MobiDB-lite"/>
    </source>
</evidence>
<keyword evidence="1" id="KW-0175">Coiled coil</keyword>
<accession>A0ABT2ULB3</accession>
<evidence type="ECO:0000256" key="1">
    <source>
        <dbReference type="SAM" id="Coils"/>
    </source>
</evidence>
<feature type="compositionally biased region" description="Polar residues" evidence="2">
    <location>
        <begin position="100"/>
        <end position="117"/>
    </location>
</feature>
<feature type="coiled-coil region" evidence="1">
    <location>
        <begin position="19"/>
        <end position="53"/>
    </location>
</feature>
<feature type="region of interest" description="Disordered" evidence="2">
    <location>
        <begin position="97"/>
        <end position="122"/>
    </location>
</feature>
<sequence length="227" mass="26207">MLVGPQWQFQQFQQWVSYAKQLQAQMQVQMGRIERLEKAVDVLQTELKACKEQKRIHIDKIEYKFDQLKVEKLDGTMNIGMSPGALENLAVNGDNDDKSTITSDTGNANGFQTTNGDQPFMPPLGIREDISKEMQHFMEEQVPKQIDLLQQQSGKQLDEWHRKMVQQDLSKQLDGRMDYYLRQMSQGVTVDQVSSIKDSVLFRTQQDIRSALQQYFQKMPTKGGEAK</sequence>
<protein>
    <submittedName>
        <fullName evidence="3">Spore germination protein GerPC</fullName>
    </submittedName>
</protein>
<evidence type="ECO:0000313" key="3">
    <source>
        <dbReference type="EMBL" id="MCU6795424.1"/>
    </source>
</evidence>
<gene>
    <name evidence="3" type="ORF">OB236_25250</name>
</gene>
<evidence type="ECO:0000313" key="4">
    <source>
        <dbReference type="Proteomes" id="UP001652445"/>
    </source>
</evidence>
<dbReference type="InterPro" id="IPR019673">
    <property type="entry name" value="Spore_germination_GerPC"/>
</dbReference>
<dbReference type="Pfam" id="PF10737">
    <property type="entry name" value="GerPC"/>
    <property type="match status" value="1"/>
</dbReference>
<dbReference type="RefSeq" id="WP_262686363.1">
    <property type="nucleotide sequence ID" value="NZ_JAOQIO010000094.1"/>
</dbReference>